<dbReference type="EMBL" id="VBOY01000048">
    <property type="protein sequence ID" value="TMQ67137.1"/>
    <property type="molecule type" value="Genomic_DNA"/>
</dbReference>
<dbReference type="GO" id="GO:0010411">
    <property type="term" value="P:xyloglucan metabolic process"/>
    <property type="evidence" value="ECO:0007669"/>
    <property type="project" value="TreeGrafter"/>
</dbReference>
<dbReference type="PANTHER" id="PTHR43739">
    <property type="entry name" value="XYLOGLUCANASE (EUROFUNG)"/>
    <property type="match status" value="1"/>
</dbReference>
<feature type="compositionally biased region" description="Basic residues" evidence="2">
    <location>
        <begin position="378"/>
        <end position="407"/>
    </location>
</feature>
<dbReference type="Pfam" id="PF15902">
    <property type="entry name" value="Sortilin-Vps10"/>
    <property type="match status" value="1"/>
</dbReference>
<dbReference type="Gene3D" id="2.130.10.10">
    <property type="entry name" value="YVTN repeat-like/Quinoprotein amine dehydrogenase"/>
    <property type="match status" value="1"/>
</dbReference>
<keyword evidence="1" id="KW-0677">Repeat</keyword>
<dbReference type="PANTHER" id="PTHR43739:SF5">
    <property type="entry name" value="EXO-ALPHA-SIALIDASE"/>
    <property type="match status" value="1"/>
</dbReference>
<evidence type="ECO:0000313" key="4">
    <source>
        <dbReference type="EMBL" id="TMQ67137.1"/>
    </source>
</evidence>
<dbReference type="InterPro" id="IPR031778">
    <property type="entry name" value="Sortilin_N"/>
</dbReference>
<feature type="domain" description="Sortilin N-terminal" evidence="3">
    <location>
        <begin position="165"/>
        <end position="289"/>
    </location>
</feature>
<dbReference type="SUPFAM" id="SSF110296">
    <property type="entry name" value="Oligoxyloglucan reducing end-specific cellobiohydrolase"/>
    <property type="match status" value="1"/>
</dbReference>
<dbReference type="InterPro" id="IPR015943">
    <property type="entry name" value="WD40/YVTN_repeat-like_dom_sf"/>
</dbReference>
<dbReference type="CDD" id="cd15482">
    <property type="entry name" value="Sialidase_non-viral"/>
    <property type="match status" value="1"/>
</dbReference>
<protein>
    <submittedName>
        <fullName evidence="4">Exo-alpha-sialidase</fullName>
    </submittedName>
</protein>
<organism evidence="4 5">
    <name type="scientific">Eiseniibacteriota bacterium</name>
    <dbReference type="NCBI Taxonomy" id="2212470"/>
    <lineage>
        <taxon>Bacteria</taxon>
        <taxon>Candidatus Eiseniibacteriota</taxon>
    </lineage>
</organism>
<name>A0A538TU42_UNCEI</name>
<dbReference type="Proteomes" id="UP000316609">
    <property type="component" value="Unassembled WGS sequence"/>
</dbReference>
<sequence length="407" mass="45069">MKGAFLLRSNPARSRWEVGGPHFPGSSVYALAYDGRAGRRRLWAGTGSMHWGAVLRSSDDFGKTWTQPEQANVRFPAETGVSLKQIWQIRPGRAEEPDALYCGVEPAALFESRDGGESWSLNRGLFDHPHRPQWQPGGGGLCLHTIVPDATNRTRMMVAISTGGVYRTDDGGRTWQVKNRGVRAEFMPDKYPEFGQCVHKVAHHPSRPEQFFLQNHWGLYRSDDAGDSWHDIAKNVPSDFGFPMVVHPHDPDTVYIIPLESDEFRCVPEGKLRVYRTRNAGGSWEPLTRGLPQRDALETVLRDSMGTDSLDPAGVYFGTRSGKLYGSRDGGGSWTAILQGLPPIVCVKAAVSGEPSRKVAPASRARVRRARAATARRASARPGKKAARRATLRRAAPRTTPARKKKR</sequence>
<proteinExistence type="predicted"/>
<gene>
    <name evidence="4" type="ORF">E6K78_05555</name>
</gene>
<evidence type="ECO:0000256" key="2">
    <source>
        <dbReference type="SAM" id="MobiDB-lite"/>
    </source>
</evidence>
<dbReference type="InterPro" id="IPR052025">
    <property type="entry name" value="Xyloglucanase_GH74"/>
</dbReference>
<accession>A0A538TU42</accession>
<dbReference type="AlphaFoldDB" id="A0A538TU42"/>
<reference evidence="4 5" key="1">
    <citation type="journal article" date="2019" name="Nat. Microbiol.">
        <title>Mediterranean grassland soil C-N compound turnover is dependent on rainfall and depth, and is mediated by genomically divergent microorganisms.</title>
        <authorList>
            <person name="Diamond S."/>
            <person name="Andeer P.F."/>
            <person name="Li Z."/>
            <person name="Crits-Christoph A."/>
            <person name="Burstein D."/>
            <person name="Anantharaman K."/>
            <person name="Lane K.R."/>
            <person name="Thomas B.C."/>
            <person name="Pan C."/>
            <person name="Northen T.R."/>
            <person name="Banfield J.F."/>
        </authorList>
    </citation>
    <scope>NUCLEOTIDE SEQUENCE [LARGE SCALE GENOMIC DNA]</scope>
    <source>
        <strain evidence="4">WS_8</strain>
    </source>
</reference>
<feature type="region of interest" description="Disordered" evidence="2">
    <location>
        <begin position="355"/>
        <end position="407"/>
    </location>
</feature>
<evidence type="ECO:0000259" key="3">
    <source>
        <dbReference type="Pfam" id="PF15902"/>
    </source>
</evidence>
<comment type="caution">
    <text evidence="4">The sequence shown here is derived from an EMBL/GenBank/DDBJ whole genome shotgun (WGS) entry which is preliminary data.</text>
</comment>
<evidence type="ECO:0000313" key="5">
    <source>
        <dbReference type="Proteomes" id="UP000316609"/>
    </source>
</evidence>
<evidence type="ECO:0000256" key="1">
    <source>
        <dbReference type="ARBA" id="ARBA00022737"/>
    </source>
</evidence>